<dbReference type="Pfam" id="PF00069">
    <property type="entry name" value="Pkinase"/>
    <property type="match status" value="1"/>
</dbReference>
<evidence type="ECO:0000313" key="18">
    <source>
        <dbReference type="Proteomes" id="UP001371456"/>
    </source>
</evidence>
<feature type="region of interest" description="Disordered" evidence="13">
    <location>
        <begin position="399"/>
        <end position="432"/>
    </location>
</feature>
<dbReference type="GO" id="GO:0006397">
    <property type="term" value="P:mRNA processing"/>
    <property type="evidence" value="ECO:0007669"/>
    <property type="project" value="InterPro"/>
</dbReference>
<dbReference type="GO" id="GO:0036498">
    <property type="term" value="P:IRE1-mediated unfolded protein response"/>
    <property type="evidence" value="ECO:0007669"/>
    <property type="project" value="TreeGrafter"/>
</dbReference>
<evidence type="ECO:0000256" key="6">
    <source>
        <dbReference type="ARBA" id="ARBA00022729"/>
    </source>
</evidence>
<keyword evidence="8" id="KW-0418">Kinase</keyword>
<dbReference type="PROSITE" id="PS51392">
    <property type="entry name" value="KEN"/>
    <property type="match status" value="1"/>
</dbReference>
<evidence type="ECO:0000313" key="17">
    <source>
        <dbReference type="EMBL" id="KAK6797876.1"/>
    </source>
</evidence>
<dbReference type="Pfam" id="PF06479">
    <property type="entry name" value="Ribonuc_2-5A"/>
    <property type="match status" value="1"/>
</dbReference>
<dbReference type="SMART" id="SM00580">
    <property type="entry name" value="PUG"/>
    <property type="match status" value="1"/>
</dbReference>
<dbReference type="AlphaFoldDB" id="A0AAN8YMT6"/>
<keyword evidence="3" id="KW-0723">Serine/threonine-protein kinase</keyword>
<evidence type="ECO:0000259" key="15">
    <source>
        <dbReference type="PROSITE" id="PS50011"/>
    </source>
</evidence>
<evidence type="ECO:0000256" key="14">
    <source>
        <dbReference type="SAM" id="SignalP"/>
    </source>
</evidence>
<keyword evidence="12" id="KW-0472">Membrane</keyword>
<keyword evidence="5" id="KW-0812">Transmembrane</keyword>
<dbReference type="FunFam" id="3.30.200.20:FF:000077">
    <property type="entry name" value="Putative Serine/threonine-protein kinase/endoribonuclease IRE1"/>
    <property type="match status" value="1"/>
</dbReference>
<dbReference type="Gene3D" id="1.20.1440.180">
    <property type="entry name" value="KEN domain"/>
    <property type="match status" value="1"/>
</dbReference>
<proteinExistence type="predicted"/>
<sequence>MKRYWLIPAGILLLFFSFTVLASELFGLPSGSIEGVSDGVTLAPARRNLLSELKKPETALFAELDGTVSLREQNSLNTLKPPLWSFRSGSSIYSSYQAPVNYNNSKEESSDIGSGYFIDCGRGDDWELYAHNRLGKLKLMKSIDEYISSTPQIAEDGGIVLGSKRTTAFLVDAKTGRLIHTYSMPSSPATQDNDTAFHHNGTIEEESLPSYTLYITRTDYALTSFIPNSDKVLWNMTVAEIGAAALCKVDDAFSGDITESDKSELDVHFNMPLPCQSRALIYRRRGHDNKMLPEADSQGMLPIPTSQPNVDNAATPVPDKNVDTFHLEDIIKKTMFGILMVFIIFFTKNKILKDAKSPFKEGITKCSERLSMPIHSILATLVGAFTHNRDLVAELNLDRQLGNPHSPNVPSKRKKSRKSGKNGSNGIKSEKDTSSGIGLKFVDLDADNKLLLNFLQPSICTKGGRSIGKLFVSSTEIAKGSNGTVVFEGIYEGRAVAVKRLVRAHHDIAFKEIQNLIASDRHPNIVRWYGVEQDQDFVYLALERCICSLSDLIQIYADTSENACPNQNLDGESTKHRLYLDNLKGIILDTDLMNENGCPSPLLLKLMRDVVSGLVHLHDLGIIHRDLKPQNVLITKEKFLCAKLSDMGISKRLIGDMSSLGHHPTGNNLHDTLSISTMLSLLHSGEDCYGSSGWQAPEQLLHGRQTRAIDMFSLGSVLFFCMTGGRHPFGSPLERDINITKNKVDLFLSEHIPEAVDLFSRLLDPNAELRPKAVKVLAHPFFWTAEMRLSFLRDSSDRVELEDRETSSDLLKALEGTAHVALGGKWDEKMEPPFIKNIGHYRRYRFDSIRDLLRVMRNKLNHYRELPTEIQEILGTVPEGFDGYFKRRFPQLLIEVYKVMSEYCKHDACFQKYFTSSVL</sequence>
<keyword evidence="18" id="KW-1185">Reference proteome</keyword>
<keyword evidence="4" id="KW-0808">Transferase</keyword>
<dbReference type="GO" id="GO:0004521">
    <property type="term" value="F:RNA endonuclease activity"/>
    <property type="evidence" value="ECO:0007669"/>
    <property type="project" value="InterPro"/>
</dbReference>
<evidence type="ECO:0000256" key="3">
    <source>
        <dbReference type="ARBA" id="ARBA00022527"/>
    </source>
</evidence>
<feature type="compositionally biased region" description="Basic residues" evidence="13">
    <location>
        <begin position="411"/>
        <end position="420"/>
    </location>
</feature>
<dbReference type="PROSITE" id="PS00108">
    <property type="entry name" value="PROTEIN_KINASE_ST"/>
    <property type="match status" value="1"/>
</dbReference>
<keyword evidence="7" id="KW-0547">Nucleotide-binding</keyword>
<dbReference type="InterPro" id="IPR045133">
    <property type="entry name" value="IRE1/2-like"/>
</dbReference>
<keyword evidence="9" id="KW-0378">Hydrolase</keyword>
<evidence type="ECO:0000256" key="2">
    <source>
        <dbReference type="ARBA" id="ARBA00012513"/>
    </source>
</evidence>
<dbReference type="GO" id="GO:0004674">
    <property type="term" value="F:protein serine/threonine kinase activity"/>
    <property type="evidence" value="ECO:0007669"/>
    <property type="project" value="UniProtKB-KW"/>
</dbReference>
<dbReference type="Gene3D" id="2.130.10.10">
    <property type="entry name" value="YVTN repeat-like/Quinoprotein amine dehydrogenase"/>
    <property type="match status" value="1"/>
</dbReference>
<evidence type="ECO:0000256" key="5">
    <source>
        <dbReference type="ARBA" id="ARBA00022692"/>
    </source>
</evidence>
<dbReference type="InterPro" id="IPR008271">
    <property type="entry name" value="Ser/Thr_kinase_AS"/>
</dbReference>
<gene>
    <name evidence="17" type="ORF">RDI58_005578</name>
</gene>
<evidence type="ECO:0000256" key="8">
    <source>
        <dbReference type="ARBA" id="ARBA00022777"/>
    </source>
</evidence>
<dbReference type="PANTHER" id="PTHR13954:SF6">
    <property type="entry name" value="NON-SPECIFIC SERINE_THREONINE PROTEIN KINASE"/>
    <property type="match status" value="1"/>
</dbReference>
<name>A0AAN8YMT6_SOLBU</name>
<feature type="domain" description="KEN" evidence="16">
    <location>
        <begin position="785"/>
        <end position="916"/>
    </location>
</feature>
<dbReference type="EMBL" id="JBANQN010000002">
    <property type="protein sequence ID" value="KAK6797876.1"/>
    <property type="molecule type" value="Genomic_DNA"/>
</dbReference>
<evidence type="ECO:0000259" key="16">
    <source>
        <dbReference type="PROSITE" id="PS51392"/>
    </source>
</evidence>
<evidence type="ECO:0000256" key="1">
    <source>
        <dbReference type="ARBA" id="ARBA00004479"/>
    </source>
</evidence>
<protein>
    <recommendedName>
        <fullName evidence="2">non-specific serine/threonine protein kinase</fullName>
        <ecNumber evidence="2">2.7.11.1</ecNumber>
    </recommendedName>
</protein>
<keyword evidence="11" id="KW-1133">Transmembrane helix</keyword>
<feature type="chain" id="PRO_5043007959" description="non-specific serine/threonine protein kinase" evidence="14">
    <location>
        <begin position="23"/>
        <end position="919"/>
    </location>
</feature>
<dbReference type="InterPro" id="IPR038357">
    <property type="entry name" value="KEN_sf"/>
</dbReference>
<dbReference type="GO" id="GO:1990604">
    <property type="term" value="C:IRE1-TRAF2-ASK1 complex"/>
    <property type="evidence" value="ECO:0007669"/>
    <property type="project" value="TreeGrafter"/>
</dbReference>
<dbReference type="InterPro" id="IPR015943">
    <property type="entry name" value="WD40/YVTN_repeat-like_dom_sf"/>
</dbReference>
<evidence type="ECO:0000256" key="12">
    <source>
        <dbReference type="ARBA" id="ARBA00023136"/>
    </source>
</evidence>
<dbReference type="PANTHER" id="PTHR13954">
    <property type="entry name" value="IRE1-RELATED"/>
    <property type="match status" value="1"/>
</dbReference>
<reference evidence="17 18" key="1">
    <citation type="submission" date="2024-02" db="EMBL/GenBank/DDBJ databases">
        <title>de novo genome assembly of Solanum bulbocastanum strain 11H21.</title>
        <authorList>
            <person name="Hosaka A.J."/>
        </authorList>
    </citation>
    <scope>NUCLEOTIDE SEQUENCE [LARGE SCALE GENOMIC DNA]</scope>
    <source>
        <tissue evidence="17">Young leaves</tissue>
    </source>
</reference>
<feature type="signal peptide" evidence="14">
    <location>
        <begin position="1"/>
        <end position="22"/>
    </location>
</feature>
<dbReference type="Proteomes" id="UP001371456">
    <property type="component" value="Unassembled WGS sequence"/>
</dbReference>
<evidence type="ECO:0000256" key="10">
    <source>
        <dbReference type="ARBA" id="ARBA00022840"/>
    </source>
</evidence>
<evidence type="ECO:0000256" key="13">
    <source>
        <dbReference type="SAM" id="MobiDB-lite"/>
    </source>
</evidence>
<feature type="domain" description="Protein kinase" evidence="15">
    <location>
        <begin position="471"/>
        <end position="782"/>
    </location>
</feature>
<dbReference type="FunFam" id="1.20.1440.180:FF:000002">
    <property type="entry name" value="Serine/threonine-protein kinase/endoribonuclease IRE1"/>
    <property type="match status" value="1"/>
</dbReference>
<keyword evidence="6 14" id="KW-0732">Signal</keyword>
<dbReference type="PROSITE" id="PS50011">
    <property type="entry name" value="PROTEIN_KINASE_DOM"/>
    <property type="match status" value="1"/>
</dbReference>
<dbReference type="InterPro" id="IPR010513">
    <property type="entry name" value="KEN_dom"/>
</dbReference>
<dbReference type="SUPFAM" id="SSF56112">
    <property type="entry name" value="Protein kinase-like (PK-like)"/>
    <property type="match status" value="1"/>
</dbReference>
<keyword evidence="10" id="KW-0067">ATP-binding</keyword>
<evidence type="ECO:0000256" key="4">
    <source>
        <dbReference type="ARBA" id="ARBA00022679"/>
    </source>
</evidence>
<accession>A0AAN8YMT6</accession>
<organism evidence="17 18">
    <name type="scientific">Solanum bulbocastanum</name>
    <name type="common">Wild potato</name>
    <dbReference type="NCBI Taxonomy" id="147425"/>
    <lineage>
        <taxon>Eukaryota</taxon>
        <taxon>Viridiplantae</taxon>
        <taxon>Streptophyta</taxon>
        <taxon>Embryophyta</taxon>
        <taxon>Tracheophyta</taxon>
        <taxon>Spermatophyta</taxon>
        <taxon>Magnoliopsida</taxon>
        <taxon>eudicotyledons</taxon>
        <taxon>Gunneridae</taxon>
        <taxon>Pentapetalae</taxon>
        <taxon>asterids</taxon>
        <taxon>lamiids</taxon>
        <taxon>Solanales</taxon>
        <taxon>Solanaceae</taxon>
        <taxon>Solanoideae</taxon>
        <taxon>Solaneae</taxon>
        <taxon>Solanum</taxon>
    </lineage>
</organism>
<evidence type="ECO:0000256" key="11">
    <source>
        <dbReference type="ARBA" id="ARBA00022989"/>
    </source>
</evidence>
<evidence type="ECO:0000256" key="9">
    <source>
        <dbReference type="ARBA" id="ARBA00022801"/>
    </source>
</evidence>
<comment type="caution">
    <text evidence="17">The sequence shown here is derived from an EMBL/GenBank/DDBJ whole genome shotgun (WGS) entry which is preliminary data.</text>
</comment>
<dbReference type="GO" id="GO:0005524">
    <property type="term" value="F:ATP binding"/>
    <property type="evidence" value="ECO:0007669"/>
    <property type="project" value="UniProtKB-KW"/>
</dbReference>
<evidence type="ECO:0000256" key="7">
    <source>
        <dbReference type="ARBA" id="ARBA00022741"/>
    </source>
</evidence>
<dbReference type="CDD" id="cd10422">
    <property type="entry name" value="RNase_Ire1"/>
    <property type="match status" value="1"/>
</dbReference>
<dbReference type="SMART" id="SM00220">
    <property type="entry name" value="S_TKc"/>
    <property type="match status" value="1"/>
</dbReference>
<dbReference type="EC" id="2.7.11.1" evidence="2"/>
<dbReference type="InterPro" id="IPR000719">
    <property type="entry name" value="Prot_kinase_dom"/>
</dbReference>
<dbReference type="Gene3D" id="1.10.510.10">
    <property type="entry name" value="Transferase(Phosphotransferase) domain 1"/>
    <property type="match status" value="1"/>
</dbReference>
<dbReference type="GO" id="GO:0016787">
    <property type="term" value="F:hydrolase activity"/>
    <property type="evidence" value="ECO:0007669"/>
    <property type="project" value="UniProtKB-KW"/>
</dbReference>
<dbReference type="InterPro" id="IPR011009">
    <property type="entry name" value="Kinase-like_dom_sf"/>
</dbReference>
<dbReference type="GO" id="GO:0051082">
    <property type="term" value="F:unfolded protein binding"/>
    <property type="evidence" value="ECO:0007669"/>
    <property type="project" value="TreeGrafter"/>
</dbReference>
<dbReference type="Gene3D" id="3.30.200.20">
    <property type="entry name" value="Phosphorylase Kinase, domain 1"/>
    <property type="match status" value="1"/>
</dbReference>
<comment type="subcellular location">
    <subcellularLocation>
        <location evidence="1">Membrane</location>
        <topology evidence="1">Single-pass type I membrane protein</topology>
    </subcellularLocation>
</comment>